<dbReference type="FunCoup" id="E1ZET0">
    <property type="interactions" value="53"/>
</dbReference>
<evidence type="ECO:0000259" key="11">
    <source>
        <dbReference type="PROSITE" id="PS51671"/>
    </source>
</evidence>
<feature type="region of interest" description="Disordered" evidence="10">
    <location>
        <begin position="1"/>
        <end position="20"/>
    </location>
</feature>
<evidence type="ECO:0000256" key="1">
    <source>
        <dbReference type="ARBA" id="ARBA00000548"/>
    </source>
</evidence>
<evidence type="ECO:0000256" key="5">
    <source>
        <dbReference type="ARBA" id="ARBA00022801"/>
    </source>
</evidence>
<dbReference type="EMBL" id="GL433844">
    <property type="protein sequence ID" value="EFN55550.1"/>
    <property type="molecule type" value="Genomic_DNA"/>
</dbReference>
<dbReference type="GeneID" id="17354962"/>
<reference evidence="12 13" key="1">
    <citation type="journal article" date="2010" name="Plant Cell">
        <title>The Chlorella variabilis NC64A genome reveals adaptation to photosymbiosis, coevolution with viruses, and cryptic sex.</title>
        <authorList>
            <person name="Blanc G."/>
            <person name="Duncan G."/>
            <person name="Agarkova I."/>
            <person name="Borodovsky M."/>
            <person name="Gurnon J."/>
            <person name="Kuo A."/>
            <person name="Lindquist E."/>
            <person name="Lucas S."/>
            <person name="Pangilinan J."/>
            <person name="Polle J."/>
            <person name="Salamov A."/>
            <person name="Terry A."/>
            <person name="Yamada T."/>
            <person name="Dunigan D.D."/>
            <person name="Grigoriev I.V."/>
            <person name="Claverie J.M."/>
            <person name="Van Etten J.L."/>
        </authorList>
    </citation>
    <scope>NUCLEOTIDE SEQUENCE [LARGE SCALE GENOMIC DNA]</scope>
    <source>
        <strain evidence="12 13">NC64A</strain>
    </source>
</reference>
<evidence type="ECO:0000256" key="10">
    <source>
        <dbReference type="SAM" id="MobiDB-lite"/>
    </source>
</evidence>
<comment type="catalytic activity">
    <reaction evidence="1 9">
        <text>Endohydrolysis of (1-&gt;4)-alpha-D-glucosidic linkages in polysaccharides containing three or more (1-&gt;4)-alpha-linked D-glucose units.</text>
        <dbReference type="EC" id="3.2.1.1"/>
    </reaction>
</comment>
<evidence type="ECO:0000256" key="4">
    <source>
        <dbReference type="ARBA" id="ARBA00012595"/>
    </source>
</evidence>
<accession>E1ZET0</accession>
<dbReference type="PROSITE" id="PS51671">
    <property type="entry name" value="ACT"/>
    <property type="match status" value="1"/>
</dbReference>
<sequence length="641" mass="70438">MVMLSAAAPAAPEAAVEEEDQSVSVEFDNDSDPQCTVMQLFGRNDTEVLAQVTNVLTAVGVAVSSANINTGEGEGPVRDIFRVTDGEGKKLAPEAWPALKQQLLAALAGSMRSSKPSIFGMVAEADQTSTLGALTNAGDPDALERAAGEMTSAAAALVSVERAMLALMTDGKDPAALTAKQMERVEAASLLERRLAAMEALLTARRQIAAATVEVVQPSLPDFMQPPPTVRTSGPAAGNGFEIILQGFNWESSKEAWYKKLAAQAADIAEAGFTAVWFPPPSDSVSPQGYLPRDLYDLNSKFGSEAELRDAIAVFHEQGIKVIADIVINHRCAHYQGDDGKWNKFGGRLAWDKSAICANNPAFGGTGGYKNAEDYPAAPNVDHSQERIRKDIAEWMRYLRNSIGFDGWRFDYVKGYEGRWIGEYVNATVPEMAFGEYWDTCSYTDGVLNYNQDSHRQRTVDWCDATGGTSAAFDFTTKGILQEAVGRKEYWRLIDGQGKPPGVLGLWPSRAVTFLENHDTGSTLNHWPFPSRHLPEAYCYLLTHCGTPCVFYDHFYQEPKLREHILELLRIRKKHGINAKSEVMVRKAYNELYAAVIDKKVAMKMGPADWSPTKDGVDVGQKKWQLVHSGFQFAVWEAVFE</sequence>
<dbReference type="InParanoid" id="E1ZET0"/>
<keyword evidence="5 9" id="KW-0378">Hydrolase</keyword>
<feature type="domain" description="ACT" evidence="11">
    <location>
        <begin position="37"/>
        <end position="121"/>
    </location>
</feature>
<keyword evidence="13" id="KW-1185">Reference proteome</keyword>
<evidence type="ECO:0000256" key="3">
    <source>
        <dbReference type="ARBA" id="ARBA00008061"/>
    </source>
</evidence>
<comment type="similarity">
    <text evidence="3 8">Belongs to the glycosyl hydrolase 13 family.</text>
</comment>
<keyword evidence="7 9" id="KW-0326">Glycosidase</keyword>
<evidence type="ECO:0000256" key="2">
    <source>
        <dbReference type="ARBA" id="ARBA00001913"/>
    </source>
</evidence>
<feature type="compositionally biased region" description="Low complexity" evidence="10">
    <location>
        <begin position="1"/>
        <end position="14"/>
    </location>
</feature>
<dbReference type="InterPro" id="IPR013780">
    <property type="entry name" value="Glyco_hydro_b"/>
</dbReference>
<dbReference type="InterPro" id="IPR006046">
    <property type="entry name" value="Alpha_amylase"/>
</dbReference>
<dbReference type="Gene3D" id="3.20.20.80">
    <property type="entry name" value="Glycosidases"/>
    <property type="match status" value="1"/>
</dbReference>
<evidence type="ECO:0000256" key="8">
    <source>
        <dbReference type="RuleBase" id="RU003615"/>
    </source>
</evidence>
<dbReference type="Gene3D" id="2.60.40.1180">
    <property type="entry name" value="Golgi alpha-mannosidase II"/>
    <property type="match status" value="1"/>
</dbReference>
<evidence type="ECO:0000256" key="6">
    <source>
        <dbReference type="ARBA" id="ARBA00023277"/>
    </source>
</evidence>
<evidence type="ECO:0000256" key="9">
    <source>
        <dbReference type="RuleBase" id="RU361134"/>
    </source>
</evidence>
<dbReference type="SUPFAM" id="SSF51011">
    <property type="entry name" value="Glycosyl hydrolase domain"/>
    <property type="match status" value="1"/>
</dbReference>
<gene>
    <name evidence="12" type="ORF">CHLNCDRAFT_31136</name>
</gene>
<dbReference type="GO" id="GO:0005975">
    <property type="term" value="P:carbohydrate metabolic process"/>
    <property type="evidence" value="ECO:0007669"/>
    <property type="project" value="InterPro"/>
</dbReference>
<dbReference type="STRING" id="554065.E1ZET0"/>
<dbReference type="AlphaFoldDB" id="E1ZET0"/>
<dbReference type="Pfam" id="PF07821">
    <property type="entry name" value="Alpha-amyl_C2"/>
    <property type="match status" value="1"/>
</dbReference>
<dbReference type="SMART" id="SM00642">
    <property type="entry name" value="Aamy"/>
    <property type="match status" value="1"/>
</dbReference>
<dbReference type="eggNOG" id="KOG0471">
    <property type="taxonomic scope" value="Eukaryota"/>
</dbReference>
<dbReference type="InterPro" id="IPR017853">
    <property type="entry name" value="GH"/>
</dbReference>
<dbReference type="InterPro" id="IPR002912">
    <property type="entry name" value="ACT_dom"/>
</dbReference>
<dbReference type="InterPro" id="IPR006047">
    <property type="entry name" value="GH13_cat_dom"/>
</dbReference>
<dbReference type="EC" id="3.2.1.1" evidence="4 9"/>
<dbReference type="SUPFAM" id="SSF51445">
    <property type="entry name" value="(Trans)glycosidases"/>
    <property type="match status" value="1"/>
</dbReference>
<dbReference type="Pfam" id="PF00128">
    <property type="entry name" value="Alpha-amylase"/>
    <property type="match status" value="1"/>
</dbReference>
<dbReference type="GO" id="GO:0004556">
    <property type="term" value="F:alpha-amylase activity"/>
    <property type="evidence" value="ECO:0007669"/>
    <property type="project" value="UniProtKB-UniRule"/>
</dbReference>
<evidence type="ECO:0000313" key="13">
    <source>
        <dbReference type="Proteomes" id="UP000008141"/>
    </source>
</evidence>
<dbReference type="PRINTS" id="PR00110">
    <property type="entry name" value="ALPHAAMYLASE"/>
</dbReference>
<dbReference type="Proteomes" id="UP000008141">
    <property type="component" value="Unassembled WGS sequence"/>
</dbReference>
<dbReference type="CDD" id="cd11314">
    <property type="entry name" value="AmyAc_arch_bac_plant_AmyA"/>
    <property type="match status" value="1"/>
</dbReference>
<dbReference type="OrthoDB" id="550577at2759"/>
<dbReference type="RefSeq" id="XP_005847652.1">
    <property type="nucleotide sequence ID" value="XM_005847590.1"/>
</dbReference>
<name>E1ZET0_CHLVA</name>
<dbReference type="KEGG" id="cvr:CHLNCDRAFT_31136"/>
<protein>
    <recommendedName>
        <fullName evidence="4 9">Alpha-amylase</fullName>
        <ecNumber evidence="4 9">3.2.1.1</ecNumber>
    </recommendedName>
</protein>
<comment type="cofactor">
    <cofactor evidence="2">
        <name>Ca(2+)</name>
        <dbReference type="ChEBI" id="CHEBI:29108"/>
    </cofactor>
</comment>
<organism evidence="13">
    <name type="scientific">Chlorella variabilis</name>
    <name type="common">Green alga</name>
    <dbReference type="NCBI Taxonomy" id="554065"/>
    <lineage>
        <taxon>Eukaryota</taxon>
        <taxon>Viridiplantae</taxon>
        <taxon>Chlorophyta</taxon>
        <taxon>core chlorophytes</taxon>
        <taxon>Trebouxiophyceae</taxon>
        <taxon>Chlorellales</taxon>
        <taxon>Chlorellaceae</taxon>
        <taxon>Chlorella clade</taxon>
        <taxon>Chlorella</taxon>
    </lineage>
</organism>
<dbReference type="InterPro" id="IPR012850">
    <property type="entry name" value="A-amylase_bs_C"/>
</dbReference>
<dbReference type="SMART" id="SM00810">
    <property type="entry name" value="Alpha-amyl_C2"/>
    <property type="match status" value="1"/>
</dbReference>
<evidence type="ECO:0000313" key="12">
    <source>
        <dbReference type="EMBL" id="EFN55550.1"/>
    </source>
</evidence>
<proteinExistence type="inferred from homology"/>
<dbReference type="OMA" id="AICANNP"/>
<dbReference type="PANTHER" id="PTHR43447">
    <property type="entry name" value="ALPHA-AMYLASE"/>
    <property type="match status" value="1"/>
</dbReference>
<dbReference type="GO" id="GO:0005509">
    <property type="term" value="F:calcium ion binding"/>
    <property type="evidence" value="ECO:0007669"/>
    <property type="project" value="InterPro"/>
</dbReference>
<evidence type="ECO:0000256" key="7">
    <source>
        <dbReference type="ARBA" id="ARBA00023295"/>
    </source>
</evidence>
<keyword evidence="6 9" id="KW-0119">Carbohydrate metabolism</keyword>